<feature type="domain" description="Succinylglutamate desuccinylase/Aspartoacylase catalytic" evidence="5">
    <location>
        <begin position="44"/>
        <end position="184"/>
    </location>
</feature>
<dbReference type="Pfam" id="PF24827">
    <property type="entry name" value="AstE_AspA_cat"/>
    <property type="match status" value="1"/>
</dbReference>
<evidence type="ECO:0000256" key="2">
    <source>
        <dbReference type="ARBA" id="ARBA00022723"/>
    </source>
</evidence>
<dbReference type="CDD" id="cd06253">
    <property type="entry name" value="M14_ASTE_ASPA-like"/>
    <property type="match status" value="1"/>
</dbReference>
<keyword evidence="7" id="KW-1185">Reference proteome</keyword>
<evidence type="ECO:0000256" key="1">
    <source>
        <dbReference type="ARBA" id="ARBA00001947"/>
    </source>
</evidence>
<dbReference type="KEGG" id="glj:GKIL_3373"/>
<dbReference type="eggNOG" id="COG3608">
    <property type="taxonomic scope" value="Bacteria"/>
</dbReference>
<comment type="cofactor">
    <cofactor evidence="1">
        <name>Zn(2+)</name>
        <dbReference type="ChEBI" id="CHEBI:29105"/>
    </cofactor>
</comment>
<evidence type="ECO:0000313" key="7">
    <source>
        <dbReference type="Proteomes" id="UP000017396"/>
    </source>
</evidence>
<evidence type="ECO:0000256" key="3">
    <source>
        <dbReference type="ARBA" id="ARBA00022801"/>
    </source>
</evidence>
<keyword evidence="2" id="KW-0479">Metal-binding</keyword>
<sequence length="336" mass="36422">MPVPWSPGWYTPSAMQKSLGPLLVPFAAPLPLILNEFGRGRPVLSVVGGLHGHAYNSVYTCHLLMRWLKKQEQRQSDYQLRGRVRVLPAVNAPGLLTASRYWPFDNTDLDRVFPGYSQGETTQRLVSWVFEQVRHSDCCVDLRGPENGMAEWPQVQVHFSQPRALELAKAMGLPVIRVRRPPAGRLTAGYDLFSASQGSLAHNLFQAGIDALLLQAGAGQVIEPLFCHQLLAALIRLMLQMGIVTGPPPEPPGVAVPETITADDIEAIHAQRAGLFVAGAAPGQIVEPGTPLGQIVDPLSADILEEPAAAKMGLILSLRLQPIVLQGSLIACTTRI</sequence>
<dbReference type="SUPFAM" id="SSF53187">
    <property type="entry name" value="Zn-dependent exopeptidases"/>
    <property type="match status" value="1"/>
</dbReference>
<accession>U5QPR6</accession>
<dbReference type="PANTHER" id="PTHR37326">
    <property type="entry name" value="BLL3975 PROTEIN"/>
    <property type="match status" value="1"/>
</dbReference>
<name>U5QPR6_GLOK1</name>
<dbReference type="AlphaFoldDB" id="U5QPR6"/>
<evidence type="ECO:0000259" key="5">
    <source>
        <dbReference type="Pfam" id="PF24827"/>
    </source>
</evidence>
<organism evidence="6 7">
    <name type="scientific">Gloeobacter kilaueensis (strain ATCC BAA-2537 / CCAP 1431/1 / ULC 316 / JS1)</name>
    <dbReference type="NCBI Taxonomy" id="1183438"/>
    <lineage>
        <taxon>Bacteria</taxon>
        <taxon>Bacillati</taxon>
        <taxon>Cyanobacteriota</taxon>
        <taxon>Cyanophyceae</taxon>
        <taxon>Gloeobacterales</taxon>
        <taxon>Gloeobacteraceae</taxon>
        <taxon>Gloeobacter</taxon>
    </lineage>
</organism>
<dbReference type="InterPro" id="IPR055438">
    <property type="entry name" value="AstE_AspA_cat"/>
</dbReference>
<evidence type="ECO:0000313" key="6">
    <source>
        <dbReference type="EMBL" id="AGY59619.1"/>
    </source>
</evidence>
<keyword evidence="4" id="KW-0862">Zinc</keyword>
<dbReference type="Proteomes" id="UP000017396">
    <property type="component" value="Chromosome"/>
</dbReference>
<proteinExistence type="predicted"/>
<protein>
    <submittedName>
        <fullName evidence="6">Succinylglutamate desuccinylase/aspartoacylase family protein</fullName>
    </submittedName>
</protein>
<dbReference type="InterPro" id="IPR053138">
    <property type="entry name" value="N-alpha-Ac-DABA_deacetylase"/>
</dbReference>
<dbReference type="Gene3D" id="3.40.630.10">
    <property type="entry name" value="Zn peptidases"/>
    <property type="match status" value="1"/>
</dbReference>
<evidence type="ECO:0000256" key="4">
    <source>
        <dbReference type="ARBA" id="ARBA00022833"/>
    </source>
</evidence>
<gene>
    <name evidence="6" type="ORF">GKIL_3373</name>
</gene>
<keyword evidence="3" id="KW-0378">Hydrolase</keyword>
<dbReference type="GO" id="GO:0046872">
    <property type="term" value="F:metal ion binding"/>
    <property type="evidence" value="ECO:0007669"/>
    <property type="project" value="UniProtKB-KW"/>
</dbReference>
<dbReference type="HOGENOM" id="CLU_035605_3_0_3"/>
<reference evidence="6 7" key="1">
    <citation type="journal article" date="2013" name="PLoS ONE">
        <title>Cultivation and Complete Genome Sequencing of Gloeobacter kilaueensis sp. nov., from a Lava Cave in Kilauea Caldera, Hawai'i.</title>
        <authorList>
            <person name="Saw J.H."/>
            <person name="Schatz M."/>
            <person name="Brown M.V."/>
            <person name="Kunkel D.D."/>
            <person name="Foster J.S."/>
            <person name="Shick H."/>
            <person name="Christensen S."/>
            <person name="Hou S."/>
            <person name="Wan X."/>
            <person name="Donachie S.P."/>
        </authorList>
    </citation>
    <scope>NUCLEOTIDE SEQUENCE [LARGE SCALE GENOMIC DNA]</scope>
    <source>
        <strain evidence="7">JS</strain>
    </source>
</reference>
<dbReference type="PANTHER" id="PTHR37326:SF1">
    <property type="entry name" value="BLL3975 PROTEIN"/>
    <property type="match status" value="1"/>
</dbReference>
<dbReference type="EMBL" id="CP003587">
    <property type="protein sequence ID" value="AGY59619.1"/>
    <property type="molecule type" value="Genomic_DNA"/>
</dbReference>
<dbReference type="STRING" id="1183438.GKIL_3373"/>
<dbReference type="GO" id="GO:0016788">
    <property type="term" value="F:hydrolase activity, acting on ester bonds"/>
    <property type="evidence" value="ECO:0007669"/>
    <property type="project" value="InterPro"/>
</dbReference>